<evidence type="ECO:0000256" key="1">
    <source>
        <dbReference type="SAM" id="MobiDB-lite"/>
    </source>
</evidence>
<evidence type="ECO:0008006" key="4">
    <source>
        <dbReference type="Google" id="ProtNLM"/>
    </source>
</evidence>
<feature type="region of interest" description="Disordered" evidence="1">
    <location>
        <begin position="1"/>
        <end position="32"/>
    </location>
</feature>
<accession>A0A841IKY3</accession>
<reference evidence="2 3" key="1">
    <citation type="submission" date="2020-08" db="EMBL/GenBank/DDBJ databases">
        <title>Genomic Encyclopedia of Type Strains, Phase III (KMG-III): the genomes of soil and plant-associated and newly described type strains.</title>
        <authorList>
            <person name="Whitman W."/>
        </authorList>
    </citation>
    <scope>NUCLEOTIDE SEQUENCE [LARGE SCALE GENOMIC DNA]</scope>
    <source>
        <strain evidence="2 3">CECT 8712</strain>
    </source>
</reference>
<name>A0A841IKY3_9ACTN</name>
<dbReference type="PANTHER" id="PTHR36221">
    <property type="entry name" value="DUF742 DOMAIN-CONTAINING PROTEIN"/>
    <property type="match status" value="1"/>
</dbReference>
<organism evidence="2 3">
    <name type="scientific">Nocardiopsis algeriensis</name>
    <dbReference type="NCBI Taxonomy" id="1478215"/>
    <lineage>
        <taxon>Bacteria</taxon>
        <taxon>Bacillati</taxon>
        <taxon>Actinomycetota</taxon>
        <taxon>Actinomycetes</taxon>
        <taxon>Streptosporangiales</taxon>
        <taxon>Nocardiopsidaceae</taxon>
        <taxon>Nocardiopsis</taxon>
    </lineage>
</organism>
<dbReference type="PANTHER" id="PTHR36221:SF1">
    <property type="entry name" value="DUF742 DOMAIN-CONTAINING PROTEIN"/>
    <property type="match status" value="1"/>
</dbReference>
<sequence length="142" mass="14879">MVSSRGSLDTAAPESGDGRAGPDGPPAEPEERFLRPYAVTAGDPGAARAVDPGLLDLLTPVVAVRTEEGEGGLWPEREAILYHARSPRTVAELAARVDLPVGQVRAIAAGMVEDGSLRCCEPTRSLRQAELLQAVLEGLEAL</sequence>
<protein>
    <recommendedName>
        <fullName evidence="4">DUF742 domain-containing protein</fullName>
    </recommendedName>
</protein>
<proteinExistence type="predicted"/>
<dbReference type="Proteomes" id="UP000536604">
    <property type="component" value="Unassembled WGS sequence"/>
</dbReference>
<evidence type="ECO:0000313" key="3">
    <source>
        <dbReference type="Proteomes" id="UP000536604"/>
    </source>
</evidence>
<dbReference type="Pfam" id="PF05331">
    <property type="entry name" value="DUF742"/>
    <property type="match status" value="1"/>
</dbReference>
<comment type="caution">
    <text evidence="2">The sequence shown here is derived from an EMBL/GenBank/DDBJ whole genome shotgun (WGS) entry which is preliminary data.</text>
</comment>
<evidence type="ECO:0000313" key="2">
    <source>
        <dbReference type="EMBL" id="MBB6119387.1"/>
    </source>
</evidence>
<dbReference type="AlphaFoldDB" id="A0A841IKY3"/>
<dbReference type="EMBL" id="JACHJO010000003">
    <property type="protein sequence ID" value="MBB6119387.1"/>
    <property type="molecule type" value="Genomic_DNA"/>
</dbReference>
<dbReference type="RefSeq" id="WP_184289107.1">
    <property type="nucleotide sequence ID" value="NZ_JACHJO010000003.1"/>
</dbReference>
<gene>
    <name evidence="2" type="ORF">FHS13_001322</name>
</gene>
<dbReference type="InterPro" id="IPR007995">
    <property type="entry name" value="DUF742"/>
</dbReference>
<keyword evidence="3" id="KW-1185">Reference proteome</keyword>